<dbReference type="VEuPathDB" id="VectorBase:HLOH_047705"/>
<dbReference type="EMBL" id="JABSTR010000005">
    <property type="protein sequence ID" value="KAH9371491.1"/>
    <property type="molecule type" value="Genomic_DNA"/>
</dbReference>
<comment type="caution">
    <text evidence="1">The sequence shown here is derived from an EMBL/GenBank/DDBJ whole genome shotgun (WGS) entry which is preliminary data.</text>
</comment>
<protein>
    <submittedName>
        <fullName evidence="1">Uncharacterized protein</fullName>
    </submittedName>
</protein>
<reference evidence="1 2" key="1">
    <citation type="journal article" date="2020" name="Cell">
        <title>Large-Scale Comparative Analyses of Tick Genomes Elucidate Their Genetic Diversity and Vector Capacities.</title>
        <authorList>
            <consortium name="Tick Genome and Microbiome Consortium (TIGMIC)"/>
            <person name="Jia N."/>
            <person name="Wang J."/>
            <person name="Shi W."/>
            <person name="Du L."/>
            <person name="Sun Y."/>
            <person name="Zhan W."/>
            <person name="Jiang J.F."/>
            <person name="Wang Q."/>
            <person name="Zhang B."/>
            <person name="Ji P."/>
            <person name="Bell-Sakyi L."/>
            <person name="Cui X.M."/>
            <person name="Yuan T.T."/>
            <person name="Jiang B.G."/>
            <person name="Yang W.F."/>
            <person name="Lam T.T."/>
            <person name="Chang Q.C."/>
            <person name="Ding S.J."/>
            <person name="Wang X.J."/>
            <person name="Zhu J.G."/>
            <person name="Ruan X.D."/>
            <person name="Zhao L."/>
            <person name="Wei J.T."/>
            <person name="Ye R.Z."/>
            <person name="Que T.C."/>
            <person name="Du C.H."/>
            <person name="Zhou Y.H."/>
            <person name="Cheng J.X."/>
            <person name="Dai P.F."/>
            <person name="Guo W.B."/>
            <person name="Han X.H."/>
            <person name="Huang E.J."/>
            <person name="Li L.F."/>
            <person name="Wei W."/>
            <person name="Gao Y.C."/>
            <person name="Liu J.Z."/>
            <person name="Shao H.Z."/>
            <person name="Wang X."/>
            <person name="Wang C.C."/>
            <person name="Yang T.C."/>
            <person name="Huo Q.B."/>
            <person name="Li W."/>
            <person name="Chen H.Y."/>
            <person name="Chen S.E."/>
            <person name="Zhou L.G."/>
            <person name="Ni X.B."/>
            <person name="Tian J.H."/>
            <person name="Sheng Y."/>
            <person name="Liu T."/>
            <person name="Pan Y.S."/>
            <person name="Xia L.Y."/>
            <person name="Li J."/>
            <person name="Zhao F."/>
            <person name="Cao W.C."/>
        </authorList>
    </citation>
    <scope>NUCLEOTIDE SEQUENCE [LARGE SCALE GENOMIC DNA]</scope>
    <source>
        <strain evidence="1">HaeL-2018</strain>
    </source>
</reference>
<dbReference type="AlphaFoldDB" id="A0A9J6G8L0"/>
<keyword evidence="2" id="KW-1185">Reference proteome</keyword>
<dbReference type="OrthoDB" id="6430614at2759"/>
<sequence>MDLFYRHPPNYRNFLLSESFDCFRRLRARVIVVSCHSYLQSVIAGDVDHWCGRPPHTNISAQAWKNEAIPLEADGQLSRCRQYEIADEPNNSRTIPCEYWEYDEDQAMTTLRSTWDLVCDRQELFQMAVLTERVATVVFGVAAGSVS</sequence>
<accession>A0A9J6G8L0</accession>
<evidence type="ECO:0000313" key="2">
    <source>
        <dbReference type="Proteomes" id="UP000821853"/>
    </source>
</evidence>
<evidence type="ECO:0000313" key="1">
    <source>
        <dbReference type="EMBL" id="KAH9371491.1"/>
    </source>
</evidence>
<name>A0A9J6G8L0_HAELO</name>
<gene>
    <name evidence="1" type="ORF">HPB48_021506</name>
</gene>
<proteinExistence type="predicted"/>
<organism evidence="1 2">
    <name type="scientific">Haemaphysalis longicornis</name>
    <name type="common">Bush tick</name>
    <dbReference type="NCBI Taxonomy" id="44386"/>
    <lineage>
        <taxon>Eukaryota</taxon>
        <taxon>Metazoa</taxon>
        <taxon>Ecdysozoa</taxon>
        <taxon>Arthropoda</taxon>
        <taxon>Chelicerata</taxon>
        <taxon>Arachnida</taxon>
        <taxon>Acari</taxon>
        <taxon>Parasitiformes</taxon>
        <taxon>Ixodida</taxon>
        <taxon>Ixodoidea</taxon>
        <taxon>Ixodidae</taxon>
        <taxon>Haemaphysalinae</taxon>
        <taxon>Haemaphysalis</taxon>
    </lineage>
</organism>
<dbReference type="Proteomes" id="UP000821853">
    <property type="component" value="Chromosome 3"/>
</dbReference>